<accession>A0AAV3Y0I9</accession>
<dbReference type="EMBL" id="BLXT01000847">
    <property type="protein sequence ID" value="GFN80750.1"/>
    <property type="molecule type" value="Genomic_DNA"/>
</dbReference>
<reference evidence="1 2" key="1">
    <citation type="journal article" date="2021" name="Elife">
        <title>Chloroplast acquisition without the gene transfer in kleptoplastic sea slugs, Plakobranchus ocellatus.</title>
        <authorList>
            <person name="Maeda T."/>
            <person name="Takahashi S."/>
            <person name="Yoshida T."/>
            <person name="Shimamura S."/>
            <person name="Takaki Y."/>
            <person name="Nagai Y."/>
            <person name="Toyoda A."/>
            <person name="Suzuki Y."/>
            <person name="Arimoto A."/>
            <person name="Ishii H."/>
            <person name="Satoh N."/>
            <person name="Nishiyama T."/>
            <person name="Hasebe M."/>
            <person name="Maruyama T."/>
            <person name="Minagawa J."/>
            <person name="Obokata J."/>
            <person name="Shigenobu S."/>
        </authorList>
    </citation>
    <scope>NUCLEOTIDE SEQUENCE [LARGE SCALE GENOMIC DNA]</scope>
</reference>
<gene>
    <name evidence="1" type="ORF">PoB_000725600</name>
</gene>
<dbReference type="AlphaFoldDB" id="A0AAV3Y0I9"/>
<comment type="caution">
    <text evidence="1">The sequence shown here is derived from an EMBL/GenBank/DDBJ whole genome shotgun (WGS) entry which is preliminary data.</text>
</comment>
<evidence type="ECO:0000313" key="2">
    <source>
        <dbReference type="Proteomes" id="UP000735302"/>
    </source>
</evidence>
<sequence length="119" mass="13811">MAAANVTLESAWRPPKLLESLSGGRRIDSVYAKTTLIQGRITLNKNEKSPKVIVLGRNTEKVKWLSLWMNLNISFRRKYIHLRNMIIQEQRKISGEQLQNFIHGTRSSTLWFSMEINVN</sequence>
<evidence type="ECO:0000313" key="1">
    <source>
        <dbReference type="EMBL" id="GFN80750.1"/>
    </source>
</evidence>
<organism evidence="1 2">
    <name type="scientific">Plakobranchus ocellatus</name>
    <dbReference type="NCBI Taxonomy" id="259542"/>
    <lineage>
        <taxon>Eukaryota</taxon>
        <taxon>Metazoa</taxon>
        <taxon>Spiralia</taxon>
        <taxon>Lophotrochozoa</taxon>
        <taxon>Mollusca</taxon>
        <taxon>Gastropoda</taxon>
        <taxon>Heterobranchia</taxon>
        <taxon>Euthyneura</taxon>
        <taxon>Panpulmonata</taxon>
        <taxon>Sacoglossa</taxon>
        <taxon>Placobranchoidea</taxon>
        <taxon>Plakobranchidae</taxon>
        <taxon>Plakobranchus</taxon>
    </lineage>
</organism>
<keyword evidence="2" id="KW-1185">Reference proteome</keyword>
<dbReference type="Proteomes" id="UP000735302">
    <property type="component" value="Unassembled WGS sequence"/>
</dbReference>
<proteinExistence type="predicted"/>
<name>A0AAV3Y0I9_9GAST</name>
<protein>
    <submittedName>
        <fullName evidence="1">Uncharacterized protein</fullName>
    </submittedName>
</protein>